<feature type="transmembrane region" description="Helical" evidence="2">
    <location>
        <begin position="33"/>
        <end position="51"/>
    </location>
</feature>
<keyword evidence="2" id="KW-0472">Membrane</keyword>
<gene>
    <name evidence="3" type="ORF">NCTC13296_01700</name>
</gene>
<keyword evidence="4" id="KW-1185">Reference proteome</keyword>
<evidence type="ECO:0000256" key="1">
    <source>
        <dbReference type="SAM" id="MobiDB-lite"/>
    </source>
</evidence>
<evidence type="ECO:0000313" key="3">
    <source>
        <dbReference type="EMBL" id="SUE14848.1"/>
    </source>
</evidence>
<dbReference type="Proteomes" id="UP000254569">
    <property type="component" value="Unassembled WGS sequence"/>
</dbReference>
<evidence type="ECO:0000313" key="4">
    <source>
        <dbReference type="Proteomes" id="UP000254569"/>
    </source>
</evidence>
<dbReference type="EMBL" id="UGVI01000001">
    <property type="protein sequence ID" value="SUE14848.1"/>
    <property type="molecule type" value="Genomic_DNA"/>
</dbReference>
<accession>A0A379LZW1</accession>
<keyword evidence="2" id="KW-1133">Transmembrane helix</keyword>
<name>A0A379LZW1_9NOCA</name>
<reference evidence="3 4" key="1">
    <citation type="submission" date="2018-06" db="EMBL/GenBank/DDBJ databases">
        <authorList>
            <consortium name="Pathogen Informatics"/>
            <person name="Doyle S."/>
        </authorList>
    </citation>
    <scope>NUCLEOTIDE SEQUENCE [LARGE SCALE GENOMIC DNA]</scope>
    <source>
        <strain evidence="3 4">NCTC13296</strain>
    </source>
</reference>
<feature type="region of interest" description="Disordered" evidence="1">
    <location>
        <begin position="1"/>
        <end position="23"/>
    </location>
</feature>
<protein>
    <submittedName>
        <fullName evidence="3">Uncharacterized integral membrane protein</fullName>
    </submittedName>
</protein>
<keyword evidence="2" id="KW-0812">Transmembrane</keyword>
<sequence length="88" mass="9865">MPILLRTDDDGSVGKQTRSAAPRRSFRVTPRRVLAAVLVLLAALFVLQNRNSTSIDLFWISLQAPLWLVLVVIFAVGWLAGFLFERGR</sequence>
<feature type="transmembrane region" description="Helical" evidence="2">
    <location>
        <begin position="57"/>
        <end position="84"/>
    </location>
</feature>
<evidence type="ECO:0000256" key="2">
    <source>
        <dbReference type="SAM" id="Phobius"/>
    </source>
</evidence>
<dbReference type="AlphaFoldDB" id="A0A379LZW1"/>
<proteinExistence type="predicted"/>
<organism evidence="3 4">
    <name type="scientific">Rhodococcus gordoniae</name>
    <dbReference type="NCBI Taxonomy" id="223392"/>
    <lineage>
        <taxon>Bacteria</taxon>
        <taxon>Bacillati</taxon>
        <taxon>Actinomycetota</taxon>
        <taxon>Actinomycetes</taxon>
        <taxon>Mycobacteriales</taxon>
        <taxon>Nocardiaceae</taxon>
        <taxon>Rhodococcus</taxon>
    </lineage>
</organism>